<evidence type="ECO:0000256" key="6">
    <source>
        <dbReference type="SAM" id="MobiDB-lite"/>
    </source>
</evidence>
<evidence type="ECO:0000313" key="9">
    <source>
        <dbReference type="EMBL" id="CAL1405485.1"/>
    </source>
</evidence>
<keyword evidence="5" id="KW-0238">DNA-binding</keyword>
<protein>
    <recommendedName>
        <fullName evidence="11">Replication factor A C-terminal domain-containing protein</fullName>
    </recommendedName>
</protein>
<dbReference type="InterPro" id="IPR047192">
    <property type="entry name" value="Euk_RPA1_DBD_C"/>
</dbReference>
<evidence type="ECO:0000259" key="7">
    <source>
        <dbReference type="Pfam" id="PF02721"/>
    </source>
</evidence>
<feature type="domain" description="Replication protein A 70 kDa DNA-binding subunit B/D first OB fold" evidence="7">
    <location>
        <begin position="18"/>
        <end position="92"/>
    </location>
</feature>
<keyword evidence="3" id="KW-0863">Zinc-finger</keyword>
<dbReference type="Pfam" id="PF08646">
    <property type="entry name" value="Rep_fac-A_C"/>
    <property type="match status" value="1"/>
</dbReference>
<evidence type="ECO:0000256" key="4">
    <source>
        <dbReference type="ARBA" id="ARBA00022833"/>
    </source>
</evidence>
<dbReference type="PANTHER" id="PTHR47165:SF4">
    <property type="entry name" value="OS03G0429900 PROTEIN"/>
    <property type="match status" value="1"/>
</dbReference>
<evidence type="ECO:0000256" key="1">
    <source>
        <dbReference type="ARBA" id="ARBA00005690"/>
    </source>
</evidence>
<dbReference type="InterPro" id="IPR012340">
    <property type="entry name" value="NA-bd_OB-fold"/>
</dbReference>
<dbReference type="Gene3D" id="2.40.50.140">
    <property type="entry name" value="Nucleic acid-binding proteins"/>
    <property type="match status" value="3"/>
</dbReference>
<feature type="compositionally biased region" description="Polar residues" evidence="6">
    <location>
        <begin position="425"/>
        <end position="435"/>
    </location>
</feature>
<dbReference type="InterPro" id="IPR013955">
    <property type="entry name" value="Rep_factor-A_C"/>
</dbReference>
<accession>A0AAV2G7D4</accession>
<evidence type="ECO:0000256" key="3">
    <source>
        <dbReference type="ARBA" id="ARBA00022771"/>
    </source>
</evidence>
<dbReference type="GO" id="GO:0003677">
    <property type="term" value="F:DNA binding"/>
    <property type="evidence" value="ECO:0007669"/>
    <property type="project" value="UniProtKB-KW"/>
</dbReference>
<evidence type="ECO:0000313" key="10">
    <source>
        <dbReference type="Proteomes" id="UP001497516"/>
    </source>
</evidence>
<dbReference type="InterPro" id="IPR003871">
    <property type="entry name" value="RFA1B/D_OB_1st"/>
</dbReference>
<keyword evidence="10" id="KW-1185">Reference proteome</keyword>
<dbReference type="SUPFAM" id="SSF50249">
    <property type="entry name" value="Nucleic acid-binding proteins"/>
    <property type="match status" value="3"/>
</dbReference>
<dbReference type="CDD" id="cd04476">
    <property type="entry name" value="RPA1_DBD_C"/>
    <property type="match status" value="1"/>
</dbReference>
<proteinExistence type="inferred from homology"/>
<feature type="region of interest" description="Disordered" evidence="6">
    <location>
        <begin position="400"/>
        <end position="452"/>
    </location>
</feature>
<organism evidence="9 10">
    <name type="scientific">Linum trigynum</name>
    <dbReference type="NCBI Taxonomy" id="586398"/>
    <lineage>
        <taxon>Eukaryota</taxon>
        <taxon>Viridiplantae</taxon>
        <taxon>Streptophyta</taxon>
        <taxon>Embryophyta</taxon>
        <taxon>Tracheophyta</taxon>
        <taxon>Spermatophyta</taxon>
        <taxon>Magnoliopsida</taxon>
        <taxon>eudicotyledons</taxon>
        <taxon>Gunneridae</taxon>
        <taxon>Pentapetalae</taxon>
        <taxon>rosids</taxon>
        <taxon>fabids</taxon>
        <taxon>Malpighiales</taxon>
        <taxon>Linaceae</taxon>
        <taxon>Linum</taxon>
    </lineage>
</organism>
<comment type="similarity">
    <text evidence="1">Belongs to the replication factor A protein 1 family.</text>
</comment>
<keyword evidence="2" id="KW-0479">Metal-binding</keyword>
<evidence type="ECO:0000256" key="2">
    <source>
        <dbReference type="ARBA" id="ARBA00022723"/>
    </source>
</evidence>
<evidence type="ECO:0000259" key="8">
    <source>
        <dbReference type="Pfam" id="PF08646"/>
    </source>
</evidence>
<feature type="domain" description="Replication factor A C-terminal" evidence="8">
    <location>
        <begin position="266"/>
        <end position="394"/>
    </location>
</feature>
<name>A0AAV2G7D4_9ROSI</name>
<evidence type="ECO:0008006" key="11">
    <source>
        <dbReference type="Google" id="ProtNLM"/>
    </source>
</evidence>
<evidence type="ECO:0000256" key="5">
    <source>
        <dbReference type="ARBA" id="ARBA00023125"/>
    </source>
</evidence>
<reference evidence="9 10" key="1">
    <citation type="submission" date="2024-04" db="EMBL/GenBank/DDBJ databases">
        <authorList>
            <person name="Fracassetti M."/>
        </authorList>
    </citation>
    <scope>NUCLEOTIDE SEQUENCE [LARGE SCALE GENOMIC DNA]</scope>
</reference>
<dbReference type="AlphaFoldDB" id="A0AAV2G7D4"/>
<dbReference type="CDD" id="cd04480">
    <property type="entry name" value="RPA1_DBD_A_like"/>
    <property type="match status" value="1"/>
</dbReference>
<feature type="compositionally biased region" description="Low complexity" evidence="6">
    <location>
        <begin position="409"/>
        <end position="424"/>
    </location>
</feature>
<keyword evidence="4" id="KW-0862">Zinc</keyword>
<dbReference type="EMBL" id="OZ034821">
    <property type="protein sequence ID" value="CAL1405485.1"/>
    <property type="molecule type" value="Genomic_DNA"/>
</dbReference>
<dbReference type="GO" id="GO:0008270">
    <property type="term" value="F:zinc ion binding"/>
    <property type="evidence" value="ECO:0007669"/>
    <property type="project" value="UniProtKB-KW"/>
</dbReference>
<dbReference type="PANTHER" id="PTHR47165">
    <property type="entry name" value="OS03G0429900 PROTEIN"/>
    <property type="match status" value="1"/>
</dbReference>
<gene>
    <name evidence="9" type="ORF">LTRI10_LOCUS45269</name>
</gene>
<dbReference type="Pfam" id="PF02721">
    <property type="entry name" value="DUF223"/>
    <property type="match status" value="1"/>
</dbReference>
<dbReference type="Proteomes" id="UP001497516">
    <property type="component" value="Chromosome 8"/>
</dbReference>
<sequence>MDFNGMRDLELWLGASVTTDKVLHLDMILMDSKGNDIWVHIPPVLQEKFKALLQEQEVYIIKDYEIHTTQLKYRPIANSYIMTFNRATTVQRVPDIPSIPAFKFSFTKASEMKDKLGQIIILSNVVGELVKHSNLLTTTNLSRKTTRKELELKLIEGDIVRVVIWGRVITEFDKIVKPAGDQPIILVVTAVSVNLFKSQLSFSSSGSTILYPNLDIPEVKAFSTRDVQPEQPLYVELPPPAPIPELSLPELLELHVDPNSEEGVYSVTCKVVGIKPFWCYLGCPTCVLKPIERNGEYYCVKCNKLTPIRAAKYRIQLVVEANSKSANFIIFEYEGKRFFGPTANELFNRTGQNYEEPPADLLKVVGVTKLFHVKFKPNLYSDAQPDFTVLKILEPEATSSESNLHKDSSSSSLSIGLESSQTSSDQSIPISTADDTGSMPVDNKLKRKMPSV</sequence>